<gene>
    <name evidence="1" type="ORF">CgunFtcFv8_024181</name>
</gene>
<dbReference type="AlphaFoldDB" id="A0AAN8HLK8"/>
<organism evidence="1 2">
    <name type="scientific">Champsocephalus gunnari</name>
    <name type="common">Mackerel icefish</name>
    <dbReference type="NCBI Taxonomy" id="52237"/>
    <lineage>
        <taxon>Eukaryota</taxon>
        <taxon>Metazoa</taxon>
        <taxon>Chordata</taxon>
        <taxon>Craniata</taxon>
        <taxon>Vertebrata</taxon>
        <taxon>Euteleostomi</taxon>
        <taxon>Actinopterygii</taxon>
        <taxon>Neopterygii</taxon>
        <taxon>Teleostei</taxon>
        <taxon>Neoteleostei</taxon>
        <taxon>Acanthomorphata</taxon>
        <taxon>Eupercaria</taxon>
        <taxon>Perciformes</taxon>
        <taxon>Notothenioidei</taxon>
        <taxon>Channichthyidae</taxon>
        <taxon>Champsocephalus</taxon>
    </lineage>
</organism>
<name>A0AAN8HLK8_CHAGU</name>
<evidence type="ECO:0000313" key="1">
    <source>
        <dbReference type="EMBL" id="KAK5920361.1"/>
    </source>
</evidence>
<reference evidence="1 2" key="1">
    <citation type="journal article" date="2023" name="Mol. Biol. Evol.">
        <title>Genomics of Secondarily Temperate Adaptation in the Only Non-Antarctic Icefish.</title>
        <authorList>
            <person name="Rivera-Colon A.G."/>
            <person name="Rayamajhi N."/>
            <person name="Minhas B.F."/>
            <person name="Madrigal G."/>
            <person name="Bilyk K.T."/>
            <person name="Yoon V."/>
            <person name="Hune M."/>
            <person name="Gregory S."/>
            <person name="Cheng C.H.C."/>
            <person name="Catchen J.M."/>
        </authorList>
    </citation>
    <scope>NUCLEOTIDE SEQUENCE [LARGE SCALE GENOMIC DNA]</scope>
    <source>
        <tissue evidence="1">White muscle</tissue>
    </source>
</reference>
<keyword evidence="2" id="KW-1185">Reference proteome</keyword>
<accession>A0AAN8HLK8</accession>
<dbReference type="EMBL" id="JAURVH010001523">
    <property type="protein sequence ID" value="KAK5920361.1"/>
    <property type="molecule type" value="Genomic_DNA"/>
</dbReference>
<sequence length="74" mass="8048">MGSFCTALDRKMIVVTVKPQGDASVQTLTEDSLQPMKSVGRLPHPIRTRCSFRGSVLGCTNHCAAKNPKTCKSR</sequence>
<comment type="caution">
    <text evidence="1">The sequence shown here is derived from an EMBL/GenBank/DDBJ whole genome shotgun (WGS) entry which is preliminary data.</text>
</comment>
<proteinExistence type="predicted"/>
<dbReference type="Proteomes" id="UP001331515">
    <property type="component" value="Unassembled WGS sequence"/>
</dbReference>
<protein>
    <submittedName>
        <fullName evidence="1">Uncharacterized protein</fullName>
    </submittedName>
</protein>
<evidence type="ECO:0000313" key="2">
    <source>
        <dbReference type="Proteomes" id="UP001331515"/>
    </source>
</evidence>